<organism evidence="2 3">
    <name type="scientific">Cohnella boryungensis</name>
    <dbReference type="NCBI Taxonomy" id="768479"/>
    <lineage>
        <taxon>Bacteria</taxon>
        <taxon>Bacillati</taxon>
        <taxon>Bacillota</taxon>
        <taxon>Bacilli</taxon>
        <taxon>Bacillales</taxon>
        <taxon>Paenibacillaceae</taxon>
        <taxon>Cohnella</taxon>
    </lineage>
</organism>
<dbReference type="RefSeq" id="WP_204606073.1">
    <property type="nucleotide sequence ID" value="NZ_JBHSED010000006.1"/>
</dbReference>
<evidence type="ECO:0000259" key="1">
    <source>
        <dbReference type="Pfam" id="PF26160"/>
    </source>
</evidence>
<dbReference type="EMBL" id="JBHSED010000006">
    <property type="protein sequence ID" value="MFC4302980.1"/>
    <property type="molecule type" value="Genomic_DNA"/>
</dbReference>
<name>A0ABV8S6L4_9BACL</name>
<gene>
    <name evidence="2" type="ORF">ACFO1S_05920</name>
</gene>
<protein>
    <recommendedName>
        <fullName evidence="1">YqzN/YkzM domain-containing protein</fullName>
    </recommendedName>
</protein>
<sequence>MANKKNPEAVYPRDELIHHAIELFQAKPEAVIGALHSTGKNEFTVDEARRLVGQFLKGKVL</sequence>
<evidence type="ECO:0000313" key="2">
    <source>
        <dbReference type="EMBL" id="MFC4302980.1"/>
    </source>
</evidence>
<keyword evidence="3" id="KW-1185">Reference proteome</keyword>
<feature type="domain" description="YqzN/YkzM" evidence="1">
    <location>
        <begin position="8"/>
        <end position="59"/>
    </location>
</feature>
<accession>A0ABV8S6L4</accession>
<dbReference type="Pfam" id="PF26160">
    <property type="entry name" value="YqzN_YkzM"/>
    <property type="match status" value="1"/>
</dbReference>
<comment type="caution">
    <text evidence="2">The sequence shown here is derived from an EMBL/GenBank/DDBJ whole genome shotgun (WGS) entry which is preliminary data.</text>
</comment>
<evidence type="ECO:0000313" key="3">
    <source>
        <dbReference type="Proteomes" id="UP001595755"/>
    </source>
</evidence>
<proteinExistence type="predicted"/>
<dbReference type="Proteomes" id="UP001595755">
    <property type="component" value="Unassembled WGS sequence"/>
</dbReference>
<dbReference type="InterPro" id="IPR058869">
    <property type="entry name" value="YqzN_YkzM"/>
</dbReference>
<reference evidence="3" key="1">
    <citation type="journal article" date="2019" name="Int. J. Syst. Evol. Microbiol.">
        <title>The Global Catalogue of Microorganisms (GCM) 10K type strain sequencing project: providing services to taxonomists for standard genome sequencing and annotation.</title>
        <authorList>
            <consortium name="The Broad Institute Genomics Platform"/>
            <consortium name="The Broad Institute Genome Sequencing Center for Infectious Disease"/>
            <person name="Wu L."/>
            <person name="Ma J."/>
        </authorList>
    </citation>
    <scope>NUCLEOTIDE SEQUENCE [LARGE SCALE GENOMIC DNA]</scope>
    <source>
        <strain evidence="3">CGMCC 4.1641</strain>
    </source>
</reference>